<dbReference type="STRING" id="22663.A0A2I0KME6"/>
<protein>
    <recommendedName>
        <fullName evidence="4">PRP1 splicing factor N-terminal domain-containing protein</fullName>
    </recommendedName>
</protein>
<evidence type="ECO:0000256" key="1">
    <source>
        <dbReference type="SAM" id="MobiDB-lite"/>
    </source>
</evidence>
<accession>A0A2I0KME6</accession>
<dbReference type="AlphaFoldDB" id="A0A2I0KME6"/>
<evidence type="ECO:0000313" key="3">
    <source>
        <dbReference type="Proteomes" id="UP000233551"/>
    </source>
</evidence>
<dbReference type="Proteomes" id="UP000233551">
    <property type="component" value="Unassembled WGS sequence"/>
</dbReference>
<feature type="region of interest" description="Disordered" evidence="1">
    <location>
        <begin position="1"/>
        <end position="59"/>
    </location>
</feature>
<evidence type="ECO:0008006" key="4">
    <source>
        <dbReference type="Google" id="ProtNLM"/>
    </source>
</evidence>
<feature type="compositionally biased region" description="Basic and acidic residues" evidence="1">
    <location>
        <begin position="1"/>
        <end position="34"/>
    </location>
</feature>
<keyword evidence="3" id="KW-1185">Reference proteome</keyword>
<sequence length="85" mass="10108">MPPRRRDCVEDVHDRENPRHLEQRLEQMDQRIDPEGDGEPEFDEDDEGDNNGYDENWKFDEFKGNDMGVFASTKYDEDDKEVDVV</sequence>
<organism evidence="2 3">
    <name type="scientific">Punica granatum</name>
    <name type="common">Pomegranate</name>
    <dbReference type="NCBI Taxonomy" id="22663"/>
    <lineage>
        <taxon>Eukaryota</taxon>
        <taxon>Viridiplantae</taxon>
        <taxon>Streptophyta</taxon>
        <taxon>Embryophyta</taxon>
        <taxon>Tracheophyta</taxon>
        <taxon>Spermatophyta</taxon>
        <taxon>Magnoliopsida</taxon>
        <taxon>eudicotyledons</taxon>
        <taxon>Gunneridae</taxon>
        <taxon>Pentapetalae</taxon>
        <taxon>rosids</taxon>
        <taxon>malvids</taxon>
        <taxon>Myrtales</taxon>
        <taxon>Lythraceae</taxon>
        <taxon>Punica</taxon>
    </lineage>
</organism>
<feature type="compositionally biased region" description="Acidic residues" evidence="1">
    <location>
        <begin position="35"/>
        <end position="49"/>
    </location>
</feature>
<proteinExistence type="predicted"/>
<reference evidence="2 3" key="1">
    <citation type="submission" date="2017-11" db="EMBL/GenBank/DDBJ databases">
        <title>De-novo sequencing of pomegranate (Punica granatum L.) genome.</title>
        <authorList>
            <person name="Akparov Z."/>
            <person name="Amiraslanov A."/>
            <person name="Hajiyeva S."/>
            <person name="Abbasov M."/>
            <person name="Kaur K."/>
            <person name="Hamwieh A."/>
            <person name="Solovyev V."/>
            <person name="Salamov A."/>
            <person name="Braich B."/>
            <person name="Kosarev P."/>
            <person name="Mahmoud A."/>
            <person name="Hajiyev E."/>
            <person name="Babayeva S."/>
            <person name="Izzatullayeva V."/>
            <person name="Mammadov A."/>
            <person name="Mammadov A."/>
            <person name="Sharifova S."/>
            <person name="Ojaghi J."/>
            <person name="Eynullazada K."/>
            <person name="Bayramov B."/>
            <person name="Abdulazimova A."/>
            <person name="Shahmuradov I."/>
        </authorList>
    </citation>
    <scope>NUCLEOTIDE SEQUENCE [LARGE SCALE GENOMIC DNA]</scope>
    <source>
        <strain evidence="3">cv. AG2017</strain>
        <tissue evidence="2">Leaf</tissue>
    </source>
</reference>
<comment type="caution">
    <text evidence="2">The sequence shown here is derived from an EMBL/GenBank/DDBJ whole genome shotgun (WGS) entry which is preliminary data.</text>
</comment>
<evidence type="ECO:0000313" key="2">
    <source>
        <dbReference type="EMBL" id="PKI68986.1"/>
    </source>
</evidence>
<gene>
    <name evidence="2" type="ORF">CRG98_010608</name>
</gene>
<name>A0A2I0KME6_PUNGR</name>
<dbReference type="EMBL" id="PGOL01000526">
    <property type="protein sequence ID" value="PKI68986.1"/>
    <property type="molecule type" value="Genomic_DNA"/>
</dbReference>